<protein>
    <submittedName>
        <fullName evidence="1">(Mediterranean fruit fly) hypothetical protein</fullName>
    </submittedName>
</protein>
<proteinExistence type="predicted"/>
<name>A0A811USF6_CERCA</name>
<organism evidence="1 2">
    <name type="scientific">Ceratitis capitata</name>
    <name type="common">Mediterranean fruit fly</name>
    <name type="synonym">Tephritis capitata</name>
    <dbReference type="NCBI Taxonomy" id="7213"/>
    <lineage>
        <taxon>Eukaryota</taxon>
        <taxon>Metazoa</taxon>
        <taxon>Ecdysozoa</taxon>
        <taxon>Arthropoda</taxon>
        <taxon>Hexapoda</taxon>
        <taxon>Insecta</taxon>
        <taxon>Pterygota</taxon>
        <taxon>Neoptera</taxon>
        <taxon>Endopterygota</taxon>
        <taxon>Diptera</taxon>
        <taxon>Brachycera</taxon>
        <taxon>Muscomorpha</taxon>
        <taxon>Tephritoidea</taxon>
        <taxon>Tephritidae</taxon>
        <taxon>Ceratitis</taxon>
        <taxon>Ceratitis</taxon>
    </lineage>
</organism>
<dbReference type="AlphaFoldDB" id="A0A811USF6"/>
<dbReference type="Proteomes" id="UP000606786">
    <property type="component" value="Unassembled WGS sequence"/>
</dbReference>
<sequence>MILLENTTKCQFEFVVNRLCGWHFPLMCLSIVSFWSPQCFVFNKNNNNNNKNKKCILIEFHNTSANRKFYRTESNKATTITEKEEFSTVETKQSKNKGEI</sequence>
<gene>
    <name evidence="1" type="ORF">CCAP1982_LOCUS8434</name>
</gene>
<dbReference type="EMBL" id="CAJHJT010000012">
    <property type="protein sequence ID" value="CAD6999923.1"/>
    <property type="molecule type" value="Genomic_DNA"/>
</dbReference>
<keyword evidence="2" id="KW-1185">Reference proteome</keyword>
<comment type="caution">
    <text evidence="1">The sequence shown here is derived from an EMBL/GenBank/DDBJ whole genome shotgun (WGS) entry which is preliminary data.</text>
</comment>
<accession>A0A811USF6</accession>
<evidence type="ECO:0000313" key="2">
    <source>
        <dbReference type="Proteomes" id="UP000606786"/>
    </source>
</evidence>
<evidence type="ECO:0000313" key="1">
    <source>
        <dbReference type="EMBL" id="CAD6999923.1"/>
    </source>
</evidence>
<reference evidence="1" key="1">
    <citation type="submission" date="2020-11" db="EMBL/GenBank/DDBJ databases">
        <authorList>
            <person name="Whitehead M."/>
        </authorList>
    </citation>
    <scope>NUCLEOTIDE SEQUENCE</scope>
    <source>
        <strain evidence="1">EGII</strain>
    </source>
</reference>